<keyword evidence="5" id="KW-0804">Transcription</keyword>
<evidence type="ECO:0000256" key="5">
    <source>
        <dbReference type="ARBA" id="ARBA00023163"/>
    </source>
</evidence>
<proteinExistence type="inferred from homology"/>
<feature type="region of interest" description="Disordered" evidence="8">
    <location>
        <begin position="152"/>
        <end position="302"/>
    </location>
</feature>
<organism evidence="9 10">
    <name type="scientific">Fusarium poae</name>
    <dbReference type="NCBI Taxonomy" id="36050"/>
    <lineage>
        <taxon>Eukaryota</taxon>
        <taxon>Fungi</taxon>
        <taxon>Dikarya</taxon>
        <taxon>Ascomycota</taxon>
        <taxon>Pezizomycotina</taxon>
        <taxon>Sordariomycetes</taxon>
        <taxon>Hypocreomycetidae</taxon>
        <taxon>Hypocreales</taxon>
        <taxon>Nectriaceae</taxon>
        <taxon>Fusarium</taxon>
    </lineage>
</organism>
<evidence type="ECO:0000256" key="6">
    <source>
        <dbReference type="ARBA" id="ARBA00023242"/>
    </source>
</evidence>
<dbReference type="GO" id="GO:0035267">
    <property type="term" value="C:NuA4 histone acetyltransferase complex"/>
    <property type="evidence" value="ECO:0007669"/>
    <property type="project" value="TreeGrafter"/>
</dbReference>
<dbReference type="GO" id="GO:0006357">
    <property type="term" value="P:regulation of transcription by RNA polymerase II"/>
    <property type="evidence" value="ECO:0007669"/>
    <property type="project" value="TreeGrafter"/>
</dbReference>
<gene>
    <name evidence="9" type="ORF">FPOA_10990</name>
</gene>
<evidence type="ECO:0000256" key="8">
    <source>
        <dbReference type="SAM" id="MobiDB-lite"/>
    </source>
</evidence>
<name>A0A1B8AFK3_FUSPO</name>
<feature type="compositionally biased region" description="Polar residues" evidence="8">
    <location>
        <begin position="30"/>
        <end position="39"/>
    </location>
</feature>
<dbReference type="GO" id="GO:0006325">
    <property type="term" value="P:chromatin organization"/>
    <property type="evidence" value="ECO:0007669"/>
    <property type="project" value="UniProtKB-KW"/>
</dbReference>
<dbReference type="PANTHER" id="PTHR13581">
    <property type="entry name" value="MRG-BINDING PROTEIN"/>
    <property type="match status" value="1"/>
</dbReference>
<accession>A0A1B8AFK3</accession>
<dbReference type="GO" id="GO:0005634">
    <property type="term" value="C:nucleus"/>
    <property type="evidence" value="ECO:0007669"/>
    <property type="project" value="UniProtKB-SubCell"/>
</dbReference>
<comment type="function">
    <text evidence="7">Component of the NuA4 histone acetyltransferase complex which is involved in transcriptional activation of selected genes principally by acetylation of nucleosomal histone H4 and H2A. The NuA4 complex is also involved in DNA repair.</text>
</comment>
<dbReference type="PANTHER" id="PTHR13581:SF5">
    <property type="entry name" value="MRG_MORF4L-BINDING PROTEIN"/>
    <property type="match status" value="1"/>
</dbReference>
<evidence type="ECO:0000256" key="3">
    <source>
        <dbReference type="ARBA" id="ARBA00022853"/>
    </source>
</evidence>
<dbReference type="Proteomes" id="UP000091967">
    <property type="component" value="Unassembled WGS sequence"/>
</dbReference>
<evidence type="ECO:0000256" key="1">
    <source>
        <dbReference type="ARBA" id="ARBA00004123"/>
    </source>
</evidence>
<feature type="compositionally biased region" description="Acidic residues" evidence="8">
    <location>
        <begin position="232"/>
        <end position="270"/>
    </location>
</feature>
<protein>
    <recommendedName>
        <fullName evidence="11">CT20 family protein</fullName>
    </recommendedName>
</protein>
<reference evidence="9 10" key="1">
    <citation type="submission" date="2016-06" db="EMBL/GenBank/DDBJ databases">
        <title>Living apart together: crosstalk between the core and supernumerary genomes in a fungal plant pathogen.</title>
        <authorList>
            <person name="Vanheule A."/>
            <person name="Audenaert K."/>
            <person name="Warris S."/>
            <person name="Van De Geest H."/>
            <person name="Schijlen E."/>
            <person name="Hofte M."/>
            <person name="De Saeger S."/>
            <person name="Haesaert G."/>
            <person name="Waalwijk C."/>
            <person name="Van Der Lee T."/>
        </authorList>
    </citation>
    <scope>NUCLEOTIDE SEQUENCE [LARGE SCALE GENOMIC DNA]</scope>
    <source>
        <strain evidence="9 10">2516</strain>
    </source>
</reference>
<dbReference type="OMA" id="QHTRIPY"/>
<dbReference type="STRING" id="36050.A0A1B8AFK3"/>
<evidence type="ECO:0008006" key="11">
    <source>
        <dbReference type="Google" id="ProtNLM"/>
    </source>
</evidence>
<keyword evidence="3" id="KW-0156">Chromatin regulator</keyword>
<keyword evidence="4" id="KW-0805">Transcription regulation</keyword>
<evidence type="ECO:0000256" key="2">
    <source>
        <dbReference type="ARBA" id="ARBA00007117"/>
    </source>
</evidence>
<feature type="region of interest" description="Disordered" evidence="8">
    <location>
        <begin position="1"/>
        <end position="53"/>
    </location>
</feature>
<keyword evidence="6" id="KW-0539">Nucleus</keyword>
<comment type="subcellular location">
    <subcellularLocation>
        <location evidence="1">Nucleus</location>
    </subcellularLocation>
</comment>
<comment type="caution">
    <text evidence="9">The sequence shown here is derived from an EMBL/GenBank/DDBJ whole genome shotgun (WGS) entry which is preliminary data.</text>
</comment>
<feature type="compositionally biased region" description="Basic residues" evidence="8">
    <location>
        <begin position="206"/>
        <end position="219"/>
    </location>
</feature>
<dbReference type="AlphaFoldDB" id="A0A1B8AFK3"/>
<evidence type="ECO:0000313" key="9">
    <source>
        <dbReference type="EMBL" id="OBS19266.1"/>
    </source>
</evidence>
<evidence type="ECO:0000256" key="7">
    <source>
        <dbReference type="ARBA" id="ARBA00025178"/>
    </source>
</evidence>
<sequence length="302" mass="34121">MAPRKRARTSTQTAATPTPARDDDAMDIDTPQTGDQDASSEIREQEPDNNYNDLWTDDQVASLFKGVIRWKPAGMHRHFRMIAISEHLRNHGFDPDLYQHTRIPYIWQKLKTYYNIEVIDERENFDEDESEDRYNEFSLPREQFFDAMMERAQADPSEAPTSPAQLDLSPPPPSPAKKRKRGETKTRGASVEDTEEGTDAPSPAPRLKRGSSRQKKKATPAKAEKQEKAETTEEEEGEEGDDDGDSEEEEEEEEEESDGSSSDAEEESAEESGTQVSKSTRGAKKGQKAATTKAKARPKRRR</sequence>
<comment type="similarity">
    <text evidence="2">Belongs to the EAF7 family.</text>
</comment>
<feature type="compositionally biased region" description="Low complexity" evidence="8">
    <location>
        <begin position="9"/>
        <end position="19"/>
    </location>
</feature>
<feature type="compositionally biased region" description="Basic and acidic residues" evidence="8">
    <location>
        <begin position="222"/>
        <end position="231"/>
    </location>
</feature>
<dbReference type="Pfam" id="PF07904">
    <property type="entry name" value="Eaf7"/>
    <property type="match status" value="1"/>
</dbReference>
<keyword evidence="10" id="KW-1185">Reference proteome</keyword>
<evidence type="ECO:0000313" key="10">
    <source>
        <dbReference type="Proteomes" id="UP000091967"/>
    </source>
</evidence>
<dbReference type="InterPro" id="IPR012423">
    <property type="entry name" value="Eaf7/MRGBP"/>
</dbReference>
<evidence type="ECO:0000256" key="4">
    <source>
        <dbReference type="ARBA" id="ARBA00023015"/>
    </source>
</evidence>
<dbReference type="EMBL" id="LYXU01000004">
    <property type="protein sequence ID" value="OBS19266.1"/>
    <property type="molecule type" value="Genomic_DNA"/>
</dbReference>